<evidence type="ECO:0000313" key="1">
    <source>
        <dbReference type="EMBL" id="KKK47797.1"/>
    </source>
</evidence>
<accession>A0A0F8VTZ3</accession>
<dbReference type="AlphaFoldDB" id="A0A0F8VTZ3"/>
<reference evidence="1" key="1">
    <citation type="journal article" date="2015" name="Nature">
        <title>Complex archaea that bridge the gap between prokaryotes and eukaryotes.</title>
        <authorList>
            <person name="Spang A."/>
            <person name="Saw J.H."/>
            <person name="Jorgensen S.L."/>
            <person name="Zaremba-Niedzwiedzka K."/>
            <person name="Martijn J."/>
            <person name="Lind A.E."/>
            <person name="van Eijk R."/>
            <person name="Schleper C."/>
            <person name="Guy L."/>
            <person name="Ettema T.J."/>
        </authorList>
    </citation>
    <scope>NUCLEOTIDE SEQUENCE</scope>
</reference>
<sequence length="44" mass="4939">SRGSKEGIQINMLSVYGSLRGLEGDDNNWTFNLLILGRLEAMRL</sequence>
<comment type="caution">
    <text evidence="1">The sequence shown here is derived from an EMBL/GenBank/DDBJ whole genome shotgun (WGS) entry which is preliminary data.</text>
</comment>
<dbReference type="EMBL" id="LAZR01069390">
    <property type="protein sequence ID" value="KKK47797.1"/>
    <property type="molecule type" value="Genomic_DNA"/>
</dbReference>
<proteinExistence type="predicted"/>
<gene>
    <name evidence="1" type="ORF">LCGC14_3151580</name>
</gene>
<organism evidence="1">
    <name type="scientific">marine sediment metagenome</name>
    <dbReference type="NCBI Taxonomy" id="412755"/>
    <lineage>
        <taxon>unclassified sequences</taxon>
        <taxon>metagenomes</taxon>
        <taxon>ecological metagenomes</taxon>
    </lineage>
</organism>
<protein>
    <submittedName>
        <fullName evidence="1">Uncharacterized protein</fullName>
    </submittedName>
</protein>
<feature type="non-terminal residue" evidence="1">
    <location>
        <position position="1"/>
    </location>
</feature>
<name>A0A0F8VTZ3_9ZZZZ</name>